<dbReference type="GO" id="GO:0008270">
    <property type="term" value="F:zinc ion binding"/>
    <property type="evidence" value="ECO:0007669"/>
    <property type="project" value="UniProtKB-KW"/>
</dbReference>
<feature type="compositionally biased region" description="Polar residues" evidence="6">
    <location>
        <begin position="136"/>
        <end position="145"/>
    </location>
</feature>
<dbReference type="AlphaFoldDB" id="A0A8S1H3T0"/>
<sequence length="1117" mass="125630">METAESLRRSKRNKFHLDIAAIHGHPSKKSRLDPLSINIDGSEMSMANGVDGEEDGRRKRRSAPGRGFLYDDNDDDEELGRVGLEGRIPVQKVSSEALRIHQRIHQRFGVVTATPSPNIPNVTATTSTAPQPAPISQINKSTYTRAENGDASDRRSTSATPPRLSPALPKQSLAVAEAAPSSSSPPPLLPNPSQPPVLQEGGHMTKCPVCPFTSESPATVRQHTAGHKRTSGFQCPACSFKSMSPMVLKKHAELHEVEADEFALVYVGEKADLTRKKIKFNQLRRAQMSISSARKTESGFECDVTGCDFNTTCRTLVATHKLRAHRPKKFAKNSKFFCRQCSAKFATQWELRRHKERLHKRFRNPNARLFFLTELIGHDFLMKFFDQSSPNKEVVASPEPESPSPSLEAEESPSCSSTVTDRTEDSTQVLTYQCDMCPYKAPNQSRMKRHTQKHLVSSDIKCKSCTFSCRGADVMAKHEQLHSINENAEKAAESPKVNGTLVEESRKKVTEILHSQPSSTSLREALKKWLTSGKRHSPNSQASTSAISIRVVGDDGVKKRRCALCPYETKFLGDMRTHRAMHSMNAKYRCTQCSYTTKRNVSLRQHLSLHTKMNLKSENMRPHKIIISGKHVGMKRGSGPLRNYSCKQCPYVTSSLATFWRHARRHDSPAKQNVCSMCNYSSAFVDKMEEHQLLHPEGSSYIKKLSTNEFTSCGSMPQLTQALPLPSFSVSFASTSSSEPCSPMKPVSSVSPLHVRPPSERSTKGKKNEQYQAVVQSVKMVDAKPEVNFATPLSVDVVAAMRVMRQRIGPSENIAVHDFLKLEKKAEEELQCPDCPYSDENVTMFRLHRDMHAGPRRSFACNICSYSSCTAEALHFHLNLHIPPLSPASAANQKKKQLIRKRYPNSEPIPLGSKYFTCTQCTYRTAVEVNYVHHRLEHAMNMQQRLITQIKRATTQDDDSRRKERFRRIAKKGDKDHMCNKCCFRCELSETFSRHVDMHGQNSIHQCRICDYSSMTKSVVEFHESNHHLDLTMGLIEKKAALCPDLVKLEVPTPTVAERVNMTGQELRCGECNYSTFHAPELGEHFAQNHANTEEMKREAEFLRMGLFPRNTISTTS</sequence>
<evidence type="ECO:0000256" key="1">
    <source>
        <dbReference type="ARBA" id="ARBA00022723"/>
    </source>
</evidence>
<keyword evidence="3 5" id="KW-0863">Zinc-finger</keyword>
<feature type="region of interest" description="Disordered" evidence="6">
    <location>
        <begin position="43"/>
        <end position="74"/>
    </location>
</feature>
<feature type="compositionally biased region" description="Basic and acidic residues" evidence="6">
    <location>
        <begin position="757"/>
        <end position="769"/>
    </location>
</feature>
<evidence type="ECO:0000313" key="9">
    <source>
        <dbReference type="Proteomes" id="UP000835052"/>
    </source>
</evidence>
<feature type="domain" description="C2H2-type" evidence="7">
    <location>
        <begin position="588"/>
        <end position="615"/>
    </location>
</feature>
<evidence type="ECO:0000259" key="7">
    <source>
        <dbReference type="PROSITE" id="PS50157"/>
    </source>
</evidence>
<dbReference type="PANTHER" id="PTHR24379">
    <property type="entry name" value="KRAB AND ZINC FINGER DOMAIN-CONTAINING"/>
    <property type="match status" value="1"/>
</dbReference>
<evidence type="ECO:0000256" key="6">
    <source>
        <dbReference type="SAM" id="MobiDB-lite"/>
    </source>
</evidence>
<name>A0A8S1H3T0_9PELO</name>
<keyword evidence="4" id="KW-0862">Zinc</keyword>
<evidence type="ECO:0000256" key="5">
    <source>
        <dbReference type="PROSITE-ProRule" id="PRU00042"/>
    </source>
</evidence>
<dbReference type="EMBL" id="CAJGYM010000018">
    <property type="protein sequence ID" value="CAD6190906.1"/>
    <property type="molecule type" value="Genomic_DNA"/>
</dbReference>
<feature type="region of interest" description="Disordered" evidence="6">
    <location>
        <begin position="392"/>
        <end position="424"/>
    </location>
</feature>
<dbReference type="PROSITE" id="PS50157">
    <property type="entry name" value="ZINC_FINGER_C2H2_2"/>
    <property type="match status" value="2"/>
</dbReference>
<dbReference type="SMART" id="SM00355">
    <property type="entry name" value="ZnF_C2H2"/>
    <property type="match status" value="16"/>
</dbReference>
<evidence type="ECO:0000256" key="3">
    <source>
        <dbReference type="ARBA" id="ARBA00022771"/>
    </source>
</evidence>
<evidence type="ECO:0000313" key="8">
    <source>
        <dbReference type="EMBL" id="CAD6190906.1"/>
    </source>
</evidence>
<protein>
    <recommendedName>
        <fullName evidence="7">C2H2-type domain-containing protein</fullName>
    </recommendedName>
</protein>
<feature type="compositionally biased region" description="Polar residues" evidence="6">
    <location>
        <begin position="113"/>
        <end position="122"/>
    </location>
</feature>
<feature type="compositionally biased region" description="Basic and acidic residues" evidence="6">
    <location>
        <begin position="147"/>
        <end position="156"/>
    </location>
</feature>
<dbReference type="InterPro" id="IPR013087">
    <property type="entry name" value="Znf_C2H2_type"/>
</dbReference>
<feature type="compositionally biased region" description="Pro residues" evidence="6">
    <location>
        <begin position="183"/>
        <end position="195"/>
    </location>
</feature>
<organism evidence="8 9">
    <name type="scientific">Caenorhabditis auriculariae</name>
    <dbReference type="NCBI Taxonomy" id="2777116"/>
    <lineage>
        <taxon>Eukaryota</taxon>
        <taxon>Metazoa</taxon>
        <taxon>Ecdysozoa</taxon>
        <taxon>Nematoda</taxon>
        <taxon>Chromadorea</taxon>
        <taxon>Rhabditida</taxon>
        <taxon>Rhabditina</taxon>
        <taxon>Rhabditomorpha</taxon>
        <taxon>Rhabditoidea</taxon>
        <taxon>Rhabditidae</taxon>
        <taxon>Peloderinae</taxon>
        <taxon>Caenorhabditis</taxon>
    </lineage>
</organism>
<feature type="compositionally biased region" description="Low complexity" evidence="6">
    <location>
        <begin position="404"/>
        <end position="417"/>
    </location>
</feature>
<keyword evidence="9" id="KW-1185">Reference proteome</keyword>
<dbReference type="PROSITE" id="PS00028">
    <property type="entry name" value="ZINC_FINGER_C2H2_1"/>
    <property type="match status" value="2"/>
</dbReference>
<feature type="domain" description="C2H2-type" evidence="7">
    <location>
        <begin position="336"/>
        <end position="364"/>
    </location>
</feature>
<feature type="region of interest" description="Disordered" evidence="6">
    <location>
        <begin position="737"/>
        <end position="769"/>
    </location>
</feature>
<keyword evidence="2" id="KW-0677">Repeat</keyword>
<comment type="caution">
    <text evidence="8">The sequence shown here is derived from an EMBL/GenBank/DDBJ whole genome shotgun (WGS) entry which is preliminary data.</text>
</comment>
<keyword evidence="1" id="KW-0479">Metal-binding</keyword>
<feature type="compositionally biased region" description="Low complexity" evidence="6">
    <location>
        <begin position="172"/>
        <end position="182"/>
    </location>
</feature>
<evidence type="ECO:0000256" key="4">
    <source>
        <dbReference type="ARBA" id="ARBA00022833"/>
    </source>
</evidence>
<feature type="region of interest" description="Disordered" evidence="6">
    <location>
        <begin position="112"/>
        <end position="202"/>
    </location>
</feature>
<gene>
    <name evidence="8" type="ORF">CAUJ_LOCUS6825</name>
</gene>
<proteinExistence type="predicted"/>
<accession>A0A8S1H3T0</accession>
<reference evidence="8" key="1">
    <citation type="submission" date="2020-10" db="EMBL/GenBank/DDBJ databases">
        <authorList>
            <person name="Kikuchi T."/>
        </authorList>
    </citation>
    <scope>NUCLEOTIDE SEQUENCE</scope>
    <source>
        <strain evidence="8">NKZ352</strain>
    </source>
</reference>
<evidence type="ECO:0000256" key="2">
    <source>
        <dbReference type="ARBA" id="ARBA00022737"/>
    </source>
</evidence>
<dbReference type="OrthoDB" id="5815677at2759"/>
<dbReference type="Proteomes" id="UP000835052">
    <property type="component" value="Unassembled WGS sequence"/>
</dbReference>
<dbReference type="Gene3D" id="3.30.160.60">
    <property type="entry name" value="Classic Zinc Finger"/>
    <property type="match status" value="7"/>
</dbReference>
<dbReference type="PANTHER" id="PTHR24379:SF121">
    <property type="entry name" value="C2H2-TYPE DOMAIN-CONTAINING PROTEIN"/>
    <property type="match status" value="1"/>
</dbReference>